<evidence type="ECO:0000256" key="2">
    <source>
        <dbReference type="ARBA" id="ARBA00022679"/>
    </source>
</evidence>
<comment type="catalytic activity">
    <reaction evidence="4">
        <text>N(1)-(5-phospho-beta-D-ribosyl)glycinamide + (6R)-10-formyltetrahydrofolate = N(2)-formyl-N(1)-(5-phospho-beta-D-ribosyl)glycinamide + (6S)-5,6,7,8-tetrahydrofolate + H(+)</text>
        <dbReference type="Rhea" id="RHEA:15053"/>
        <dbReference type="ChEBI" id="CHEBI:15378"/>
        <dbReference type="ChEBI" id="CHEBI:57453"/>
        <dbReference type="ChEBI" id="CHEBI:143788"/>
        <dbReference type="ChEBI" id="CHEBI:147286"/>
        <dbReference type="ChEBI" id="CHEBI:195366"/>
        <dbReference type="EC" id="2.1.2.2"/>
    </reaction>
</comment>
<dbReference type="GO" id="GO:0005829">
    <property type="term" value="C:cytosol"/>
    <property type="evidence" value="ECO:0007669"/>
    <property type="project" value="TreeGrafter"/>
</dbReference>
<keyword evidence="3 4" id="KW-0658">Purine biosynthesis</keyword>
<name>A0A0K2ZYV2_9XANT</name>
<dbReference type="SUPFAM" id="SSF53328">
    <property type="entry name" value="Formyltransferase"/>
    <property type="match status" value="1"/>
</dbReference>
<dbReference type="PANTHER" id="PTHR43369:SF2">
    <property type="entry name" value="PHOSPHORIBOSYLGLYCINAMIDE FORMYLTRANSFERASE"/>
    <property type="match status" value="1"/>
</dbReference>
<feature type="binding site" evidence="4">
    <location>
        <begin position="89"/>
        <end position="92"/>
    </location>
    <ligand>
        <name>(6R)-10-formyltetrahydrofolate</name>
        <dbReference type="ChEBI" id="CHEBI:195366"/>
    </ligand>
</feature>
<keyword evidence="7" id="KW-1185">Reference proteome</keyword>
<reference evidence="7" key="1">
    <citation type="submission" date="2015-07" db="EMBL/GenBank/DDBJ databases">
        <authorList>
            <person name="Wibberg D."/>
        </authorList>
    </citation>
    <scope>NUCLEOTIDE SEQUENCE [LARGE SCALE GENOMIC DNA]</scope>
</reference>
<evidence type="ECO:0000256" key="1">
    <source>
        <dbReference type="ARBA" id="ARBA00005054"/>
    </source>
</evidence>
<dbReference type="NCBIfam" id="TIGR00639">
    <property type="entry name" value="PurN"/>
    <property type="match status" value="1"/>
</dbReference>
<dbReference type="EC" id="2.1.2.2" evidence="4"/>
<accession>A0A0K2ZYV2</accession>
<dbReference type="AlphaFoldDB" id="A0A0K2ZYV2"/>
<dbReference type="RefSeq" id="WP_053836039.1">
    <property type="nucleotide sequence ID" value="NZ_CXOI01000050.1"/>
</dbReference>
<dbReference type="Proteomes" id="UP000046187">
    <property type="component" value="Unassembled WGS sequence"/>
</dbReference>
<feature type="binding site" evidence="4">
    <location>
        <position position="106"/>
    </location>
    <ligand>
        <name>(6R)-10-formyltetrahydrofolate</name>
        <dbReference type="ChEBI" id="CHEBI:195366"/>
    </ligand>
</feature>
<comment type="pathway">
    <text evidence="1 4">Purine metabolism; IMP biosynthesis via de novo pathway; N(2)-formyl-N(1)-(5-phospho-D-ribosyl)glycinamide from N(1)-(5-phospho-D-ribosyl)glycinamide (10-formyl THF route): step 1/1.</text>
</comment>
<dbReference type="InterPro" id="IPR036477">
    <property type="entry name" value="Formyl_transf_N_sf"/>
</dbReference>
<dbReference type="Pfam" id="PF00551">
    <property type="entry name" value="Formyl_trans_N"/>
    <property type="match status" value="1"/>
</dbReference>
<feature type="binding site" evidence="4">
    <location>
        <position position="64"/>
    </location>
    <ligand>
        <name>(6R)-10-formyltetrahydrofolate</name>
        <dbReference type="ChEBI" id="CHEBI:195366"/>
    </ligand>
</feature>
<dbReference type="EMBL" id="CXOI01000050">
    <property type="protein sequence ID" value="CTP90232.1"/>
    <property type="molecule type" value="Genomic_DNA"/>
</dbReference>
<feature type="domain" description="Formyl transferase N-terminal" evidence="5">
    <location>
        <begin position="4"/>
        <end position="181"/>
    </location>
</feature>
<organism evidence="6 7">
    <name type="scientific">Xanthomonas graminis pv. arrhenatheri LMG 727</name>
    <dbReference type="NCBI Taxonomy" id="1195923"/>
    <lineage>
        <taxon>Bacteria</taxon>
        <taxon>Pseudomonadati</taxon>
        <taxon>Pseudomonadota</taxon>
        <taxon>Gammaproteobacteria</taxon>
        <taxon>Lysobacterales</taxon>
        <taxon>Lysobacteraceae</taxon>
        <taxon>Xanthomonas</taxon>
        <taxon>Xanthomonas translucens group</taxon>
        <taxon>Xanthomonas graminis</taxon>
    </lineage>
</organism>
<dbReference type="PANTHER" id="PTHR43369">
    <property type="entry name" value="PHOSPHORIBOSYLGLYCINAMIDE FORMYLTRANSFERASE"/>
    <property type="match status" value="1"/>
</dbReference>
<evidence type="ECO:0000259" key="5">
    <source>
        <dbReference type="Pfam" id="PF00551"/>
    </source>
</evidence>
<dbReference type="UniPathway" id="UPA00074">
    <property type="reaction ID" value="UER00126"/>
</dbReference>
<dbReference type="GO" id="GO:0006189">
    <property type="term" value="P:'de novo' IMP biosynthetic process"/>
    <property type="evidence" value="ECO:0007669"/>
    <property type="project" value="UniProtKB-UniRule"/>
</dbReference>
<dbReference type="InterPro" id="IPR004607">
    <property type="entry name" value="GART"/>
</dbReference>
<evidence type="ECO:0000313" key="6">
    <source>
        <dbReference type="EMBL" id="CTP90232.1"/>
    </source>
</evidence>
<gene>
    <name evidence="6" type="primary">PurU</name>
    <name evidence="4" type="synonym">purN</name>
    <name evidence="6" type="ORF">XTALMG727_3000</name>
</gene>
<feature type="site" description="Raises pKa of active site His" evidence="4">
    <location>
        <position position="144"/>
    </location>
</feature>
<dbReference type="InterPro" id="IPR002376">
    <property type="entry name" value="Formyl_transf_N"/>
</dbReference>
<comment type="function">
    <text evidence="4">Catalyzes the transfer of a formyl group from 10-formyltetrahydrofolate to 5-phospho-ribosyl-glycinamide (GAR), producing 5-phospho-ribosyl-N-formylglycinamide (FGAR) and tetrahydrofolate.</text>
</comment>
<feature type="active site" description="Proton donor" evidence="4">
    <location>
        <position position="108"/>
    </location>
</feature>
<sequence length="217" mass="22839">MTIRLAVLVSGRGSNLQALLDAIAAGALDAQVVGVFSDRVQAPALAKVAPAQRWSAAPSGFPDRAAFDQALGHAVAAVQPDWIVCAGYMRILGAGFVQRFAGRLLNIHPSLLPKYRGLHTHAQALAAGDAEHGASVHFVVPELDAGAVIAQARVPVQAGDRAEDLAQRLLPREHALLCAVLQLAAAGRLAERDGSVWLDGQCRFSPLRLDCQGMLIP</sequence>
<keyword evidence="2 4" id="KW-0808">Transferase</keyword>
<evidence type="ECO:0000256" key="4">
    <source>
        <dbReference type="HAMAP-Rule" id="MF_01930"/>
    </source>
</evidence>
<comment type="similarity">
    <text evidence="4">Belongs to the GART family.</text>
</comment>
<dbReference type="GO" id="GO:0004644">
    <property type="term" value="F:phosphoribosylglycinamide formyltransferase activity"/>
    <property type="evidence" value="ECO:0007669"/>
    <property type="project" value="UniProtKB-UniRule"/>
</dbReference>
<dbReference type="Gene3D" id="3.40.50.170">
    <property type="entry name" value="Formyl transferase, N-terminal domain"/>
    <property type="match status" value="1"/>
</dbReference>
<protein>
    <recommendedName>
        <fullName evidence="4">Phosphoribosylglycinamide formyltransferase</fullName>
        <ecNumber evidence="4">2.1.2.2</ecNumber>
    </recommendedName>
    <alternativeName>
        <fullName evidence="4">5'-phosphoribosylglycinamide transformylase</fullName>
    </alternativeName>
    <alternativeName>
        <fullName evidence="4">GAR transformylase</fullName>
        <shortName evidence="4">GART</shortName>
    </alternativeName>
</protein>
<evidence type="ECO:0000256" key="3">
    <source>
        <dbReference type="ARBA" id="ARBA00022755"/>
    </source>
</evidence>
<proteinExistence type="inferred from homology"/>
<dbReference type="CDD" id="cd08645">
    <property type="entry name" value="FMT_core_GART"/>
    <property type="match status" value="1"/>
</dbReference>
<feature type="binding site" evidence="4">
    <location>
        <begin position="13"/>
        <end position="15"/>
    </location>
    <ligand>
        <name>N(1)-(5-phospho-beta-D-ribosyl)glycinamide</name>
        <dbReference type="ChEBI" id="CHEBI:143788"/>
    </ligand>
</feature>
<dbReference type="HAMAP" id="MF_01930">
    <property type="entry name" value="PurN"/>
    <property type="match status" value="1"/>
</dbReference>
<evidence type="ECO:0000313" key="7">
    <source>
        <dbReference type="Proteomes" id="UP000046187"/>
    </source>
</evidence>